<feature type="non-terminal residue" evidence="1">
    <location>
        <position position="1"/>
    </location>
</feature>
<protein>
    <submittedName>
        <fullName evidence="1">Uncharacterized protein</fullName>
    </submittedName>
</protein>
<reference evidence="1" key="1">
    <citation type="journal article" date="2018" name="Genome Biol. Evol.">
        <title>Genomics and development of Lentinus tigrinus, a white-rot wood-decaying mushroom with dimorphic fruiting bodies.</title>
        <authorList>
            <person name="Wu B."/>
            <person name="Xu Z."/>
            <person name="Knudson A."/>
            <person name="Carlson A."/>
            <person name="Chen N."/>
            <person name="Kovaka S."/>
            <person name="LaButti K."/>
            <person name="Lipzen A."/>
            <person name="Pennachio C."/>
            <person name="Riley R."/>
            <person name="Schakwitz W."/>
            <person name="Umezawa K."/>
            <person name="Ohm R.A."/>
            <person name="Grigoriev I.V."/>
            <person name="Nagy L.G."/>
            <person name="Gibbons J."/>
            <person name="Hibbett D."/>
        </authorList>
    </citation>
    <scope>NUCLEOTIDE SEQUENCE [LARGE SCALE GENOMIC DNA]</scope>
    <source>
        <strain evidence="1">ALCF2SS1-6</strain>
    </source>
</reference>
<proteinExistence type="predicted"/>
<accession>A0A5C2SDB0</accession>
<dbReference type="OrthoDB" id="2749208at2759"/>
<organism evidence="1 2">
    <name type="scientific">Lentinus tigrinus ALCF2SS1-6</name>
    <dbReference type="NCBI Taxonomy" id="1328759"/>
    <lineage>
        <taxon>Eukaryota</taxon>
        <taxon>Fungi</taxon>
        <taxon>Dikarya</taxon>
        <taxon>Basidiomycota</taxon>
        <taxon>Agaricomycotina</taxon>
        <taxon>Agaricomycetes</taxon>
        <taxon>Polyporales</taxon>
        <taxon>Polyporaceae</taxon>
        <taxon>Lentinus</taxon>
    </lineage>
</organism>
<evidence type="ECO:0000313" key="1">
    <source>
        <dbReference type="EMBL" id="RPD59356.1"/>
    </source>
</evidence>
<sequence>LHRVIAHKGSLSSLREVWIMNIPVSYSKRWIDTISSVLASLPALETVTVVLDHSEFPPARPNLRILPRLSALSFESTHLKTVRLVHGFCNSPDSHSAPVTTGASTRLSLEKILLQLSSREYDYLDTLIVQTTPHFYVDGEELAEIAEHIPNVRHETIDVLPSMDLPNYCFEPASSKKASFAGSMW</sequence>
<evidence type="ECO:0000313" key="2">
    <source>
        <dbReference type="Proteomes" id="UP000313359"/>
    </source>
</evidence>
<dbReference type="STRING" id="1328759.A0A5C2SDB0"/>
<keyword evidence="2" id="KW-1185">Reference proteome</keyword>
<name>A0A5C2SDB0_9APHY</name>
<gene>
    <name evidence="1" type="ORF">L227DRAFT_468104</name>
</gene>
<dbReference type="EMBL" id="ML122270">
    <property type="protein sequence ID" value="RPD59356.1"/>
    <property type="molecule type" value="Genomic_DNA"/>
</dbReference>
<dbReference type="AlphaFoldDB" id="A0A5C2SDB0"/>
<feature type="non-terminal residue" evidence="1">
    <location>
        <position position="185"/>
    </location>
</feature>
<dbReference type="Proteomes" id="UP000313359">
    <property type="component" value="Unassembled WGS sequence"/>
</dbReference>